<name>A0AA38M5D9_9CUCU</name>
<evidence type="ECO:0000256" key="4">
    <source>
        <dbReference type="ARBA" id="ARBA00022989"/>
    </source>
</evidence>
<evidence type="ECO:0000256" key="5">
    <source>
        <dbReference type="ARBA" id="ARBA00023136"/>
    </source>
</evidence>
<dbReference type="InterPro" id="IPR006968">
    <property type="entry name" value="RUS_fam"/>
</dbReference>
<keyword evidence="5" id="KW-0472">Membrane</keyword>
<dbReference type="Pfam" id="PF04884">
    <property type="entry name" value="UVB_sens_prot"/>
    <property type="match status" value="1"/>
</dbReference>
<keyword evidence="4" id="KW-1133">Transmembrane helix</keyword>
<evidence type="ECO:0000313" key="9">
    <source>
        <dbReference type="Proteomes" id="UP001168821"/>
    </source>
</evidence>
<feature type="domain" description="Root UVB sensitive protein C-terminal" evidence="7">
    <location>
        <begin position="282"/>
        <end position="465"/>
    </location>
</feature>
<dbReference type="PANTHER" id="PTHR12770">
    <property type="entry name" value="RUS1 FAMILY PROTEIN C16ORF58"/>
    <property type="match status" value="1"/>
</dbReference>
<comment type="caution">
    <text evidence="8">The sequence shown here is derived from an EMBL/GenBank/DDBJ whole genome shotgun (WGS) entry which is preliminary data.</text>
</comment>
<dbReference type="GO" id="GO:0016020">
    <property type="term" value="C:membrane"/>
    <property type="evidence" value="ECO:0007669"/>
    <property type="project" value="UniProtKB-SubCell"/>
</dbReference>
<dbReference type="InterPro" id="IPR055412">
    <property type="entry name" value="UVB_sens_C"/>
</dbReference>
<keyword evidence="9" id="KW-1185">Reference proteome</keyword>
<dbReference type="AlphaFoldDB" id="A0AA38M5D9"/>
<dbReference type="Proteomes" id="UP001168821">
    <property type="component" value="Unassembled WGS sequence"/>
</dbReference>
<dbReference type="PANTHER" id="PTHR12770:SF31">
    <property type="entry name" value="RUS FAMILY MEMBER 1"/>
    <property type="match status" value="1"/>
</dbReference>
<feature type="domain" description="Protein root UVB sensitive/RUS" evidence="6">
    <location>
        <begin position="45"/>
        <end position="277"/>
    </location>
</feature>
<dbReference type="EMBL" id="JALNTZ010000008">
    <property type="protein sequence ID" value="KAJ3643012.1"/>
    <property type="molecule type" value="Genomic_DNA"/>
</dbReference>
<organism evidence="8 9">
    <name type="scientific">Zophobas morio</name>
    <dbReference type="NCBI Taxonomy" id="2755281"/>
    <lineage>
        <taxon>Eukaryota</taxon>
        <taxon>Metazoa</taxon>
        <taxon>Ecdysozoa</taxon>
        <taxon>Arthropoda</taxon>
        <taxon>Hexapoda</taxon>
        <taxon>Insecta</taxon>
        <taxon>Pterygota</taxon>
        <taxon>Neoptera</taxon>
        <taxon>Endopterygota</taxon>
        <taxon>Coleoptera</taxon>
        <taxon>Polyphaga</taxon>
        <taxon>Cucujiformia</taxon>
        <taxon>Tenebrionidae</taxon>
        <taxon>Zophobas</taxon>
    </lineage>
</organism>
<dbReference type="InterPro" id="IPR054549">
    <property type="entry name" value="UVB_sens_RUS_dom"/>
</dbReference>
<protein>
    <submittedName>
        <fullName evidence="8">Uncharacterized protein</fullName>
    </submittedName>
</protein>
<comment type="similarity">
    <text evidence="2">Belongs to the RUS1 family.</text>
</comment>
<evidence type="ECO:0000256" key="3">
    <source>
        <dbReference type="ARBA" id="ARBA00022692"/>
    </source>
</evidence>
<proteinExistence type="inferred from homology"/>
<gene>
    <name evidence="8" type="ORF">Zmor_025753</name>
</gene>
<comment type="subcellular location">
    <subcellularLocation>
        <location evidence="1">Membrane</location>
    </subcellularLocation>
</comment>
<dbReference type="Pfam" id="PF24160">
    <property type="entry name" value="UVB_sens_C"/>
    <property type="match status" value="1"/>
</dbReference>
<evidence type="ECO:0000259" key="6">
    <source>
        <dbReference type="Pfam" id="PF04884"/>
    </source>
</evidence>
<accession>A0AA38M5D9</accession>
<sequence length="473" mass="53375">MPHEDNLLTERCGSLGHPIRYTRQGHNAISRREESEETFADSFLQSLLGFFREVLLPHGYPDSVSEDYFDYQLWDTVQAFCSTITGIFTTQAILKGVGVGNAEASALSATITWIMKDGTGMVGRIIFAWWKGNSLDCNCKKWRLFADLLNDGAMLLELCIPYVTHLSMEVLCVSTAMKAVVGVAGGATRASITNHQAVKGNMAEISAKDGSQETLVNLIASFTGIFLINYFTDATAQWIVTFLLILLHLYSNYQAVTSLIFKNLNDLRLTLVLKSYLVVNAVLGPERINQVESVFLGFGISVEKFCGFKVVLGKSLSKALKNYSYEELKSLTDVYKDRKYLIVPDLQRRTMFVIFERGELPADIIAGYYNAVLLGIATCIYNRETLDIYAKRQLHHSAPITRLSTFMKSYDINSRDTLENLPRRTLEALNDFINQEMDMLFMALQVNGWKTDSHALCVDEWRAQWKDLDRKSL</sequence>
<evidence type="ECO:0000259" key="7">
    <source>
        <dbReference type="Pfam" id="PF24160"/>
    </source>
</evidence>
<evidence type="ECO:0000256" key="2">
    <source>
        <dbReference type="ARBA" id="ARBA00007558"/>
    </source>
</evidence>
<keyword evidence="3" id="KW-0812">Transmembrane</keyword>
<reference evidence="8" key="1">
    <citation type="journal article" date="2023" name="G3 (Bethesda)">
        <title>Whole genome assemblies of Zophobas morio and Tenebrio molitor.</title>
        <authorList>
            <person name="Kaur S."/>
            <person name="Stinson S.A."/>
            <person name="diCenzo G.C."/>
        </authorList>
    </citation>
    <scope>NUCLEOTIDE SEQUENCE</scope>
    <source>
        <strain evidence="8">QUZm001</strain>
    </source>
</reference>
<evidence type="ECO:0000256" key="1">
    <source>
        <dbReference type="ARBA" id="ARBA00004370"/>
    </source>
</evidence>
<evidence type="ECO:0000313" key="8">
    <source>
        <dbReference type="EMBL" id="KAJ3643012.1"/>
    </source>
</evidence>